<organism evidence="4 5">
    <name type="scientific">Cytobacillus citreus</name>
    <dbReference type="NCBI Taxonomy" id="2833586"/>
    <lineage>
        <taxon>Bacteria</taxon>
        <taxon>Bacillati</taxon>
        <taxon>Bacillota</taxon>
        <taxon>Bacilli</taxon>
        <taxon>Bacillales</taxon>
        <taxon>Bacillaceae</taxon>
        <taxon>Cytobacillus</taxon>
    </lineage>
</organism>
<dbReference type="PIRSF" id="PIRSF001235">
    <property type="entry name" value="Amidase_carbamoylase"/>
    <property type="match status" value="1"/>
</dbReference>
<evidence type="ECO:0000313" key="5">
    <source>
        <dbReference type="Proteomes" id="UP000681027"/>
    </source>
</evidence>
<keyword evidence="5" id="KW-1185">Reference proteome</keyword>
<dbReference type="Gene3D" id="3.30.70.360">
    <property type="match status" value="1"/>
</dbReference>
<dbReference type="PANTHER" id="PTHR32494:SF5">
    <property type="entry name" value="ALLANTOATE AMIDOHYDROLASE"/>
    <property type="match status" value="1"/>
</dbReference>
<evidence type="ECO:0000256" key="2">
    <source>
        <dbReference type="ARBA" id="ARBA00022801"/>
    </source>
</evidence>
<dbReference type="NCBIfam" id="NF006771">
    <property type="entry name" value="PRK09290.1-5"/>
    <property type="match status" value="1"/>
</dbReference>
<evidence type="ECO:0000256" key="1">
    <source>
        <dbReference type="ARBA" id="ARBA00006153"/>
    </source>
</evidence>
<gene>
    <name evidence="4" type="ORF">KHA94_17130</name>
</gene>
<dbReference type="RefSeq" id="WP_213103360.1">
    <property type="nucleotide sequence ID" value="NZ_JAGYPM010000004.1"/>
</dbReference>
<dbReference type="GO" id="GO:0016787">
    <property type="term" value="F:hydrolase activity"/>
    <property type="evidence" value="ECO:0007669"/>
    <property type="project" value="UniProtKB-KW"/>
</dbReference>
<comment type="similarity">
    <text evidence="1">Belongs to the peptidase M20 family.</text>
</comment>
<dbReference type="Pfam" id="PF01546">
    <property type="entry name" value="Peptidase_M20"/>
    <property type="match status" value="1"/>
</dbReference>
<dbReference type="InterPro" id="IPR002933">
    <property type="entry name" value="Peptidase_M20"/>
</dbReference>
<comment type="caution">
    <text evidence="4">The sequence shown here is derived from an EMBL/GenBank/DDBJ whole genome shotgun (WGS) entry which is preliminary data.</text>
</comment>
<feature type="domain" description="Peptidase M20 dimerisation" evidence="3">
    <location>
        <begin position="212"/>
        <end position="311"/>
    </location>
</feature>
<proteinExistence type="inferred from homology"/>
<dbReference type="Proteomes" id="UP000681027">
    <property type="component" value="Unassembled WGS sequence"/>
</dbReference>
<dbReference type="Pfam" id="PF07687">
    <property type="entry name" value="M20_dimer"/>
    <property type="match status" value="1"/>
</dbReference>
<dbReference type="Gene3D" id="3.40.630.10">
    <property type="entry name" value="Zn peptidases"/>
    <property type="match status" value="1"/>
</dbReference>
<sequence>MNINKERLWYRLNKLAAIGRNEFEGITRLSFTEEEKSAKLLVSKWMVDAGLKVREDAMGNLIGRLGGKNPALPVVLIGSHIDSVFNGGIFDGPTGVLSGIEVLQTMKEKNFNPDGPVEVIAFTDEEGARFSSGMLGSLAVAGKLKEEELHQYRDQNEISIAEAMEKMGYNPELIKNAKRDPATIKAYLELHIEQGRVLENENLPVGVVEGIVGLYWLKVTLKGIASHAGSTPMNLRKDPLAAAASIMSFGEQLAKQERNLVITVGQMNVSPGGINIIPGAVELTFDIRDIQQKRLDRSIESLTTYISDVCNERKIEYEIEVLDRLSPAVCSDKIIEIISDSVKECNITPYKLPSGAAHDAMVMAQITDMAMIFVRSKEGISHNPKEWSEEADIALGAEVLYRTVLKLIKQKVVRN</sequence>
<dbReference type="PANTHER" id="PTHR32494">
    <property type="entry name" value="ALLANTOATE DEIMINASE-RELATED"/>
    <property type="match status" value="1"/>
</dbReference>
<evidence type="ECO:0000259" key="3">
    <source>
        <dbReference type="Pfam" id="PF07687"/>
    </source>
</evidence>
<dbReference type="SUPFAM" id="SSF55031">
    <property type="entry name" value="Bacterial exopeptidase dimerisation domain"/>
    <property type="match status" value="1"/>
</dbReference>
<evidence type="ECO:0000313" key="4">
    <source>
        <dbReference type="EMBL" id="MBS4191893.1"/>
    </source>
</evidence>
<dbReference type="InterPro" id="IPR011650">
    <property type="entry name" value="Peptidase_M20_dimer"/>
</dbReference>
<name>A0ABS5NVP4_9BACI</name>
<dbReference type="NCBIfam" id="TIGR01879">
    <property type="entry name" value="hydantase"/>
    <property type="match status" value="1"/>
</dbReference>
<reference evidence="4 5" key="1">
    <citation type="submission" date="2021-05" db="EMBL/GenBank/DDBJ databases">
        <title>Novel Bacillus species.</title>
        <authorList>
            <person name="Liu G."/>
        </authorList>
    </citation>
    <scope>NUCLEOTIDE SEQUENCE [LARGE SCALE GENOMIC DNA]</scope>
    <source>
        <strain evidence="4 5">FJAT-49705</strain>
    </source>
</reference>
<keyword evidence="2 4" id="KW-0378">Hydrolase</keyword>
<accession>A0ABS5NVP4</accession>
<dbReference type="SUPFAM" id="SSF53187">
    <property type="entry name" value="Zn-dependent exopeptidases"/>
    <property type="match status" value="1"/>
</dbReference>
<dbReference type="EMBL" id="JAGYPM010000004">
    <property type="protein sequence ID" value="MBS4191893.1"/>
    <property type="molecule type" value="Genomic_DNA"/>
</dbReference>
<protein>
    <submittedName>
        <fullName evidence="4">Zn-dependent hydrolase</fullName>
    </submittedName>
</protein>
<dbReference type="InterPro" id="IPR010158">
    <property type="entry name" value="Amidase_Cbmase"/>
</dbReference>
<dbReference type="CDD" id="cd03884">
    <property type="entry name" value="M20_bAS"/>
    <property type="match status" value="1"/>
</dbReference>
<dbReference type="InterPro" id="IPR036264">
    <property type="entry name" value="Bact_exopeptidase_dim_dom"/>
</dbReference>